<dbReference type="AlphaFoldDB" id="A0A5J5A2A3"/>
<evidence type="ECO:0000313" key="2">
    <source>
        <dbReference type="EMBL" id="KAA8524186.1"/>
    </source>
</evidence>
<gene>
    <name evidence="2" type="ORF">F0562_010383</name>
</gene>
<feature type="compositionally biased region" description="Polar residues" evidence="1">
    <location>
        <begin position="1"/>
        <end position="12"/>
    </location>
</feature>
<feature type="compositionally biased region" description="Gly residues" evidence="1">
    <location>
        <begin position="23"/>
        <end position="33"/>
    </location>
</feature>
<organism evidence="2 3">
    <name type="scientific">Nyssa sinensis</name>
    <dbReference type="NCBI Taxonomy" id="561372"/>
    <lineage>
        <taxon>Eukaryota</taxon>
        <taxon>Viridiplantae</taxon>
        <taxon>Streptophyta</taxon>
        <taxon>Embryophyta</taxon>
        <taxon>Tracheophyta</taxon>
        <taxon>Spermatophyta</taxon>
        <taxon>Magnoliopsida</taxon>
        <taxon>eudicotyledons</taxon>
        <taxon>Gunneridae</taxon>
        <taxon>Pentapetalae</taxon>
        <taxon>asterids</taxon>
        <taxon>Cornales</taxon>
        <taxon>Nyssaceae</taxon>
        <taxon>Nyssa</taxon>
    </lineage>
</organism>
<dbReference type="EMBL" id="CM018047">
    <property type="protein sequence ID" value="KAA8524186.1"/>
    <property type="molecule type" value="Genomic_DNA"/>
</dbReference>
<dbReference type="Proteomes" id="UP000325577">
    <property type="component" value="Linkage Group LG4"/>
</dbReference>
<feature type="region of interest" description="Disordered" evidence="1">
    <location>
        <begin position="1"/>
        <end position="40"/>
    </location>
</feature>
<protein>
    <submittedName>
        <fullName evidence="2">Uncharacterized protein</fullName>
    </submittedName>
</protein>
<evidence type="ECO:0000313" key="3">
    <source>
        <dbReference type="Proteomes" id="UP000325577"/>
    </source>
</evidence>
<evidence type="ECO:0000256" key="1">
    <source>
        <dbReference type="SAM" id="MobiDB-lite"/>
    </source>
</evidence>
<sequence length="274" mass="28657">MESFHGHSSSPSIRGRRSLNNGSQGGCGGGGRGARVAHGMQDKKHSFTSFDKAAFPSLRSAYVSHSKGLLANSKGGMQEYGRSNAQEALGCDGRSCQNLQEGVKSDGAAHRNQGICGNSKLLIKAMHGVSPLDKASIQGGNSEMHGGDGSPSQEEEKGERYRASLLVRPAVCGQEGLSLKVQNNEYPLGNSAIHEGASYSSDLGGNRVVASGEQPVGNALTYRNDVQAIQGRLASQKGAFSDLKCCGTELYHTTVRGSNTLGIKGVHPMGNPLT</sequence>
<keyword evidence="3" id="KW-1185">Reference proteome</keyword>
<name>A0A5J5A2A3_9ASTE</name>
<reference evidence="2 3" key="1">
    <citation type="submission" date="2019-09" db="EMBL/GenBank/DDBJ databases">
        <title>A chromosome-level genome assembly of the Chinese tupelo Nyssa sinensis.</title>
        <authorList>
            <person name="Yang X."/>
            <person name="Kang M."/>
            <person name="Yang Y."/>
            <person name="Xiong H."/>
            <person name="Wang M."/>
            <person name="Zhang Z."/>
            <person name="Wang Z."/>
            <person name="Wu H."/>
            <person name="Ma T."/>
            <person name="Liu J."/>
            <person name="Xi Z."/>
        </authorList>
    </citation>
    <scope>NUCLEOTIDE SEQUENCE [LARGE SCALE GENOMIC DNA]</scope>
    <source>
        <strain evidence="2">J267</strain>
        <tissue evidence="2">Leaf</tissue>
    </source>
</reference>
<accession>A0A5J5A2A3</accession>
<proteinExistence type="predicted"/>
<feature type="region of interest" description="Disordered" evidence="1">
    <location>
        <begin position="133"/>
        <end position="159"/>
    </location>
</feature>